<reference evidence="1 2" key="1">
    <citation type="submission" date="2021-06" db="EMBL/GenBank/DDBJ databases">
        <title>Caerostris extrusa draft genome.</title>
        <authorList>
            <person name="Kono N."/>
            <person name="Arakawa K."/>
        </authorList>
    </citation>
    <scope>NUCLEOTIDE SEQUENCE [LARGE SCALE GENOMIC DNA]</scope>
</reference>
<dbReference type="Proteomes" id="UP001054945">
    <property type="component" value="Unassembled WGS sequence"/>
</dbReference>
<organism evidence="1 2">
    <name type="scientific">Caerostris extrusa</name>
    <name type="common">Bark spider</name>
    <name type="synonym">Caerostris bankana</name>
    <dbReference type="NCBI Taxonomy" id="172846"/>
    <lineage>
        <taxon>Eukaryota</taxon>
        <taxon>Metazoa</taxon>
        <taxon>Ecdysozoa</taxon>
        <taxon>Arthropoda</taxon>
        <taxon>Chelicerata</taxon>
        <taxon>Arachnida</taxon>
        <taxon>Araneae</taxon>
        <taxon>Araneomorphae</taxon>
        <taxon>Entelegynae</taxon>
        <taxon>Araneoidea</taxon>
        <taxon>Araneidae</taxon>
        <taxon>Caerostris</taxon>
    </lineage>
</organism>
<comment type="caution">
    <text evidence="1">The sequence shown here is derived from an EMBL/GenBank/DDBJ whole genome shotgun (WGS) entry which is preliminary data.</text>
</comment>
<protein>
    <submittedName>
        <fullName evidence="1">Uncharacterized protein</fullName>
    </submittedName>
</protein>
<keyword evidence="2" id="KW-1185">Reference proteome</keyword>
<sequence>MCLAFWKKNRRLSSRGLPIFYEMKSHKASDDTIVEMATKSIMKERATSGNATQREIRDAGLHLQRRFTNVTEEIYL</sequence>
<dbReference type="AlphaFoldDB" id="A0AAV4VKE8"/>
<proteinExistence type="predicted"/>
<accession>A0AAV4VKE8</accession>
<evidence type="ECO:0000313" key="1">
    <source>
        <dbReference type="EMBL" id="GIY70434.1"/>
    </source>
</evidence>
<name>A0AAV4VKE8_CAEEX</name>
<gene>
    <name evidence="1" type="ORF">CEXT_347091</name>
</gene>
<dbReference type="EMBL" id="BPLR01014665">
    <property type="protein sequence ID" value="GIY70434.1"/>
    <property type="molecule type" value="Genomic_DNA"/>
</dbReference>
<evidence type="ECO:0000313" key="2">
    <source>
        <dbReference type="Proteomes" id="UP001054945"/>
    </source>
</evidence>